<sequence length="100" mass="10376">MWEITMKLAKQLVVAAATAVLISPLLPASPAQAAGSHTCFSGTRTLEPDGYHLTANPCDGSGFVDVVIHIVSGSAAGTYRCRSAFSWNGYLSASGCRISS</sequence>
<reference evidence="2" key="1">
    <citation type="submission" date="2021-01" db="EMBL/GenBank/DDBJ databases">
        <title>Whole genome shotgun sequence of Sinosporangium siamense NBRC 109515.</title>
        <authorList>
            <person name="Komaki H."/>
            <person name="Tamura T."/>
        </authorList>
    </citation>
    <scope>NUCLEOTIDE SEQUENCE</scope>
    <source>
        <strain evidence="2">NBRC 109515</strain>
    </source>
</reference>
<name>A0A919RR75_9ACTN</name>
<keyword evidence="3" id="KW-1185">Reference proteome</keyword>
<dbReference type="Proteomes" id="UP000606172">
    <property type="component" value="Unassembled WGS sequence"/>
</dbReference>
<dbReference type="AlphaFoldDB" id="A0A919RR75"/>
<evidence type="ECO:0000313" key="2">
    <source>
        <dbReference type="EMBL" id="GII97565.1"/>
    </source>
</evidence>
<feature type="signal peptide" evidence="1">
    <location>
        <begin position="1"/>
        <end position="33"/>
    </location>
</feature>
<proteinExistence type="predicted"/>
<dbReference type="EMBL" id="BOOW01000063">
    <property type="protein sequence ID" value="GII97565.1"/>
    <property type="molecule type" value="Genomic_DNA"/>
</dbReference>
<evidence type="ECO:0000256" key="1">
    <source>
        <dbReference type="SAM" id="SignalP"/>
    </source>
</evidence>
<organism evidence="2 3">
    <name type="scientific">Sinosporangium siamense</name>
    <dbReference type="NCBI Taxonomy" id="1367973"/>
    <lineage>
        <taxon>Bacteria</taxon>
        <taxon>Bacillati</taxon>
        <taxon>Actinomycetota</taxon>
        <taxon>Actinomycetes</taxon>
        <taxon>Streptosporangiales</taxon>
        <taxon>Streptosporangiaceae</taxon>
        <taxon>Sinosporangium</taxon>
    </lineage>
</organism>
<comment type="caution">
    <text evidence="2">The sequence shown here is derived from an EMBL/GenBank/DDBJ whole genome shotgun (WGS) entry which is preliminary data.</text>
</comment>
<protein>
    <submittedName>
        <fullName evidence="2">Uncharacterized protein</fullName>
    </submittedName>
</protein>
<feature type="chain" id="PRO_5037758846" evidence="1">
    <location>
        <begin position="34"/>
        <end position="100"/>
    </location>
</feature>
<keyword evidence="1" id="KW-0732">Signal</keyword>
<gene>
    <name evidence="2" type="ORF">Ssi02_77960</name>
</gene>
<accession>A0A919RR75</accession>
<evidence type="ECO:0000313" key="3">
    <source>
        <dbReference type="Proteomes" id="UP000606172"/>
    </source>
</evidence>